<keyword evidence="7" id="KW-1185">Reference proteome</keyword>
<keyword evidence="3" id="KW-0804">Transcription</keyword>
<dbReference type="AlphaFoldDB" id="A0A2P6AQJ9"/>
<evidence type="ECO:0000313" key="7">
    <source>
        <dbReference type="Proteomes" id="UP000243900"/>
    </source>
</evidence>
<evidence type="ECO:0000313" key="6">
    <source>
        <dbReference type="EMBL" id="PQA31118.1"/>
    </source>
</evidence>
<dbReference type="EMBL" id="PTQZ01000307">
    <property type="protein sequence ID" value="PQA31118.1"/>
    <property type="molecule type" value="Genomic_DNA"/>
</dbReference>
<dbReference type="Gene3D" id="1.10.357.10">
    <property type="entry name" value="Tetracycline Repressor, domain 2"/>
    <property type="match status" value="1"/>
</dbReference>
<dbReference type="Pfam" id="PF00440">
    <property type="entry name" value="TetR_N"/>
    <property type="match status" value="1"/>
</dbReference>
<accession>A0A2P6AQJ9</accession>
<dbReference type="GO" id="GO:0003700">
    <property type="term" value="F:DNA-binding transcription factor activity"/>
    <property type="evidence" value="ECO:0007669"/>
    <property type="project" value="TreeGrafter"/>
</dbReference>
<gene>
    <name evidence="6" type="ORF">C5O18_09390</name>
</gene>
<name>A0A2P6AQJ9_9GAMM</name>
<dbReference type="PANTHER" id="PTHR30055">
    <property type="entry name" value="HTH-TYPE TRANSCRIPTIONAL REGULATOR RUTR"/>
    <property type="match status" value="1"/>
</dbReference>
<reference evidence="7" key="1">
    <citation type="submission" date="2018-02" db="EMBL/GenBank/DDBJ databases">
        <title>Genome sequencing of Solimonas sp. HR-BB.</title>
        <authorList>
            <person name="Lee Y."/>
            <person name="Jeon C.O."/>
        </authorList>
    </citation>
    <scope>NUCLEOTIDE SEQUENCE [LARGE SCALE GENOMIC DNA]</scope>
    <source>
        <strain evidence="7">HR-E</strain>
    </source>
</reference>
<dbReference type="InterPro" id="IPR050109">
    <property type="entry name" value="HTH-type_TetR-like_transc_reg"/>
</dbReference>
<evidence type="ECO:0000256" key="2">
    <source>
        <dbReference type="ARBA" id="ARBA00023125"/>
    </source>
</evidence>
<proteinExistence type="predicted"/>
<evidence type="ECO:0000256" key="4">
    <source>
        <dbReference type="PROSITE-ProRule" id="PRU00335"/>
    </source>
</evidence>
<comment type="caution">
    <text evidence="6">The sequence shown here is derived from an EMBL/GenBank/DDBJ whole genome shotgun (WGS) entry which is preliminary data.</text>
</comment>
<keyword evidence="1" id="KW-0805">Transcription regulation</keyword>
<dbReference type="InterPro" id="IPR001647">
    <property type="entry name" value="HTH_TetR"/>
</dbReference>
<dbReference type="SUPFAM" id="SSF46689">
    <property type="entry name" value="Homeodomain-like"/>
    <property type="match status" value="1"/>
</dbReference>
<feature type="DNA-binding region" description="H-T-H motif" evidence="4">
    <location>
        <begin position="38"/>
        <end position="57"/>
    </location>
</feature>
<dbReference type="InterPro" id="IPR009057">
    <property type="entry name" value="Homeodomain-like_sf"/>
</dbReference>
<dbReference type="Proteomes" id="UP000243900">
    <property type="component" value="Unassembled WGS sequence"/>
</dbReference>
<dbReference type="PRINTS" id="PR00455">
    <property type="entry name" value="HTHTETR"/>
</dbReference>
<sequence>MSEKHTLSRAERNRLQLRADIVEAAFIEFSERGYHQTAIADIARRLGIGHGTFYRYFENKRDILDHVISDTMTRLAALLAGENAPT</sequence>
<feature type="domain" description="HTH tetR-type" evidence="5">
    <location>
        <begin position="15"/>
        <end position="75"/>
    </location>
</feature>
<dbReference type="PANTHER" id="PTHR30055:SF234">
    <property type="entry name" value="HTH-TYPE TRANSCRIPTIONAL REGULATOR BETI"/>
    <property type="match status" value="1"/>
</dbReference>
<organism evidence="6 7">
    <name type="scientific">Amnimonas aquatica</name>
    <dbReference type="NCBI Taxonomy" id="2094561"/>
    <lineage>
        <taxon>Bacteria</taxon>
        <taxon>Pseudomonadati</taxon>
        <taxon>Pseudomonadota</taxon>
        <taxon>Gammaproteobacteria</taxon>
        <taxon>Moraxellales</taxon>
        <taxon>Moraxellaceae</taxon>
        <taxon>Amnimonas</taxon>
    </lineage>
</organism>
<feature type="non-terminal residue" evidence="6">
    <location>
        <position position="86"/>
    </location>
</feature>
<keyword evidence="2 4" id="KW-0238">DNA-binding</keyword>
<dbReference type="RefSeq" id="WP_146089333.1">
    <property type="nucleotide sequence ID" value="NZ_PTQZ01000307.1"/>
</dbReference>
<evidence type="ECO:0000256" key="1">
    <source>
        <dbReference type="ARBA" id="ARBA00023015"/>
    </source>
</evidence>
<dbReference type="PROSITE" id="PS50977">
    <property type="entry name" value="HTH_TETR_2"/>
    <property type="match status" value="1"/>
</dbReference>
<evidence type="ECO:0000259" key="5">
    <source>
        <dbReference type="PROSITE" id="PS50977"/>
    </source>
</evidence>
<dbReference type="OrthoDB" id="5816932at2"/>
<evidence type="ECO:0000256" key="3">
    <source>
        <dbReference type="ARBA" id="ARBA00023163"/>
    </source>
</evidence>
<dbReference type="GO" id="GO:0000976">
    <property type="term" value="F:transcription cis-regulatory region binding"/>
    <property type="evidence" value="ECO:0007669"/>
    <property type="project" value="TreeGrafter"/>
</dbReference>
<protein>
    <submittedName>
        <fullName evidence="6">TetR family transcriptional regulator</fullName>
    </submittedName>
</protein>